<sequence>MKEFLGYIFKILIIAFVVMYVFDKVYSYTFQNGAPRNKIQKILQLKNQHYDYAFLGSSRTENHIDCELVEKLTGKSCINLAISGGTIGDMLILMTIAESKGITFNEVFLQVDYSYNGSGISNNFRASLVPYINHKVVKQQLIENGESVFYNYIPFYRYLKYDKVVGFREFFSVLFNKKPKTDLNVGFAPKTGQGLAVSGKLPDKFKAENDELTALFRLMEKRNTKMVCFIAPYCKNIENRAFMRTLKSRVPDLKDYISVFDDNPEFFFNCGHLNIEGARAFTKIITEDLIQPTKTNL</sequence>
<name>A0ABW5JQC7_9FLAO</name>
<keyword evidence="1" id="KW-0812">Transmembrane</keyword>
<proteinExistence type="predicted"/>
<evidence type="ECO:0008006" key="4">
    <source>
        <dbReference type="Google" id="ProtNLM"/>
    </source>
</evidence>
<gene>
    <name evidence="2" type="ORF">ACFSQS_07675</name>
</gene>
<reference evidence="3" key="1">
    <citation type="journal article" date="2019" name="Int. J. Syst. Evol. Microbiol.">
        <title>The Global Catalogue of Microorganisms (GCM) 10K type strain sequencing project: providing services to taxonomists for standard genome sequencing and annotation.</title>
        <authorList>
            <consortium name="The Broad Institute Genomics Platform"/>
            <consortium name="The Broad Institute Genome Sequencing Center for Infectious Disease"/>
            <person name="Wu L."/>
            <person name="Ma J."/>
        </authorList>
    </citation>
    <scope>NUCLEOTIDE SEQUENCE [LARGE SCALE GENOMIC DNA]</scope>
    <source>
        <strain evidence="3">KCTC 42903</strain>
    </source>
</reference>
<keyword evidence="1" id="KW-0472">Membrane</keyword>
<feature type="transmembrane region" description="Helical" evidence="1">
    <location>
        <begin position="6"/>
        <end position="22"/>
    </location>
</feature>
<keyword evidence="1" id="KW-1133">Transmembrane helix</keyword>
<comment type="caution">
    <text evidence="2">The sequence shown here is derived from an EMBL/GenBank/DDBJ whole genome shotgun (WGS) entry which is preliminary data.</text>
</comment>
<protein>
    <recommendedName>
        <fullName evidence="4">DUF1574 domain-containing protein</fullName>
    </recommendedName>
</protein>
<organism evidence="2 3">
    <name type="scientific">Gelatiniphilus marinus</name>
    <dbReference type="NCBI Taxonomy" id="1759464"/>
    <lineage>
        <taxon>Bacteria</taxon>
        <taxon>Pseudomonadati</taxon>
        <taxon>Bacteroidota</taxon>
        <taxon>Flavobacteriia</taxon>
        <taxon>Flavobacteriales</taxon>
        <taxon>Flavobacteriaceae</taxon>
        <taxon>Gelatiniphilus</taxon>
    </lineage>
</organism>
<accession>A0ABW5JQC7</accession>
<evidence type="ECO:0000313" key="2">
    <source>
        <dbReference type="EMBL" id="MFD2534978.1"/>
    </source>
</evidence>
<dbReference type="EMBL" id="JBHULK010000002">
    <property type="protein sequence ID" value="MFD2534978.1"/>
    <property type="molecule type" value="Genomic_DNA"/>
</dbReference>
<evidence type="ECO:0000256" key="1">
    <source>
        <dbReference type="SAM" id="Phobius"/>
    </source>
</evidence>
<dbReference type="Proteomes" id="UP001597441">
    <property type="component" value="Unassembled WGS sequence"/>
</dbReference>
<dbReference type="SUPFAM" id="SSF52266">
    <property type="entry name" value="SGNH hydrolase"/>
    <property type="match status" value="1"/>
</dbReference>
<keyword evidence="3" id="KW-1185">Reference proteome</keyword>
<dbReference type="RefSeq" id="WP_388016570.1">
    <property type="nucleotide sequence ID" value="NZ_JBHUDT010000002.1"/>
</dbReference>
<evidence type="ECO:0000313" key="3">
    <source>
        <dbReference type="Proteomes" id="UP001597441"/>
    </source>
</evidence>